<keyword evidence="9 12" id="KW-0368">Histidine biosynthesis</keyword>
<comment type="pathway">
    <text evidence="3 12 14">Amino-acid biosynthesis; L-histidine biosynthesis; L-histidine from 5-phospho-alpha-D-ribose 1-diphosphate: step 4/9.</text>
</comment>
<evidence type="ECO:0000256" key="2">
    <source>
        <dbReference type="ARBA" id="ARBA00004496"/>
    </source>
</evidence>
<dbReference type="SUPFAM" id="SSF51366">
    <property type="entry name" value="Ribulose-phoshate binding barrel"/>
    <property type="match status" value="1"/>
</dbReference>
<evidence type="ECO:0000256" key="4">
    <source>
        <dbReference type="ARBA" id="ARBA00009667"/>
    </source>
</evidence>
<dbReference type="EMBL" id="DVOE01000010">
    <property type="protein sequence ID" value="HIU98383.1"/>
    <property type="molecule type" value="Genomic_DNA"/>
</dbReference>
<keyword evidence="8 12" id="KW-0028">Amino-acid biosynthesis</keyword>
<dbReference type="GO" id="GO:0000162">
    <property type="term" value="P:L-tryptophan biosynthetic process"/>
    <property type="evidence" value="ECO:0007669"/>
    <property type="project" value="TreeGrafter"/>
</dbReference>
<keyword evidence="7 12" id="KW-0963">Cytoplasm</keyword>
<name>A0A9D1N954_9FIRM</name>
<evidence type="ECO:0000256" key="12">
    <source>
        <dbReference type="HAMAP-Rule" id="MF_01014"/>
    </source>
</evidence>
<comment type="subcellular location">
    <subcellularLocation>
        <location evidence="2 12 14">Cytoplasm</location>
    </subcellularLocation>
</comment>
<evidence type="ECO:0000256" key="8">
    <source>
        <dbReference type="ARBA" id="ARBA00022605"/>
    </source>
</evidence>
<dbReference type="NCBIfam" id="TIGR00007">
    <property type="entry name" value="1-(5-phosphoribosyl)-5-[(5-phosphoribosylamino)methylideneamino]imidazole-4-carboxamide isomerase"/>
    <property type="match status" value="1"/>
</dbReference>
<feature type="active site" description="Proton acceptor" evidence="12">
    <location>
        <position position="8"/>
    </location>
</feature>
<dbReference type="InterPro" id="IPR044524">
    <property type="entry name" value="Isoase_HisA-like"/>
</dbReference>
<comment type="catalytic activity">
    <reaction evidence="1 12 14">
        <text>1-(5-phospho-beta-D-ribosyl)-5-[(5-phospho-beta-D-ribosylamino)methylideneamino]imidazole-4-carboxamide = 5-[(5-phospho-1-deoxy-D-ribulos-1-ylimino)methylamino]-1-(5-phospho-beta-D-ribosyl)imidazole-4-carboxamide</text>
        <dbReference type="Rhea" id="RHEA:15469"/>
        <dbReference type="ChEBI" id="CHEBI:58435"/>
        <dbReference type="ChEBI" id="CHEBI:58525"/>
        <dbReference type="EC" id="5.3.1.16"/>
    </reaction>
</comment>
<dbReference type="InterPro" id="IPR006063">
    <property type="entry name" value="HisA_bact_arch"/>
</dbReference>
<dbReference type="GO" id="GO:0003949">
    <property type="term" value="F:1-(5-phosphoribosyl)-5-[(5-phosphoribosylamino)methylideneamino]imidazole-4-carboxamide isomerase activity"/>
    <property type="evidence" value="ECO:0007669"/>
    <property type="project" value="UniProtKB-UniRule"/>
</dbReference>
<comment type="similarity">
    <text evidence="4 12 13">Belongs to the HisA/HisF family.</text>
</comment>
<dbReference type="InterPro" id="IPR011060">
    <property type="entry name" value="RibuloseP-bd_barrel"/>
</dbReference>
<dbReference type="FunFam" id="3.20.20.70:FF:000009">
    <property type="entry name" value="1-(5-phosphoribosyl)-5-[(5-phosphoribosylamino)methylideneamino] imidazole-4-carboxamide isomerase"/>
    <property type="match status" value="1"/>
</dbReference>
<evidence type="ECO:0000256" key="10">
    <source>
        <dbReference type="ARBA" id="ARBA00023235"/>
    </source>
</evidence>
<dbReference type="PANTHER" id="PTHR43090:SF2">
    <property type="entry name" value="1-(5-PHOSPHORIBOSYL)-5-[(5-PHOSPHORIBOSYLAMINO)METHYLIDENEAMINO] IMIDAZOLE-4-CARBOXAMIDE ISOMERASE"/>
    <property type="match status" value="1"/>
</dbReference>
<evidence type="ECO:0000313" key="15">
    <source>
        <dbReference type="EMBL" id="HIU98383.1"/>
    </source>
</evidence>
<evidence type="ECO:0000256" key="6">
    <source>
        <dbReference type="ARBA" id="ARBA00018464"/>
    </source>
</evidence>
<organism evidence="15 16">
    <name type="scientific">Candidatus Limadaptatus stercoripullorum</name>
    <dbReference type="NCBI Taxonomy" id="2840846"/>
    <lineage>
        <taxon>Bacteria</taxon>
        <taxon>Bacillati</taxon>
        <taxon>Bacillota</taxon>
        <taxon>Clostridia</taxon>
        <taxon>Eubacteriales</taxon>
        <taxon>Candidatus Limadaptatus</taxon>
    </lineage>
</organism>
<dbReference type="GO" id="GO:0000105">
    <property type="term" value="P:L-histidine biosynthetic process"/>
    <property type="evidence" value="ECO:0007669"/>
    <property type="project" value="UniProtKB-UniRule"/>
</dbReference>
<gene>
    <name evidence="12 15" type="primary">hisA</name>
    <name evidence="15" type="ORF">IAC73_00890</name>
</gene>
<sequence>MKIFPAVDIREGRAVRLREGDYSRMTVYGDPVLAARSFLADGAGAVHVVDLDGALTGRPENAPVVAEIAALGMETEIGGGIRSRDSIEMYLAAGASRVILGTVAAEDPAFAEECIRAYGDRIAVGVDARDGKVAVRGWKTLTDLDAYDFCMRLGDAGVGAIVYTDISRDGMLSGMNIPAYRRLAKTHGLRIVASGGLTKREEIAQLAEAGVYGAILGKAMYEGVLPLKDALAAAKEASCSQNA</sequence>
<feature type="active site" description="Proton donor" evidence="12">
    <location>
        <position position="127"/>
    </location>
</feature>
<reference evidence="15" key="1">
    <citation type="submission" date="2020-10" db="EMBL/GenBank/DDBJ databases">
        <authorList>
            <person name="Gilroy R."/>
        </authorList>
    </citation>
    <scope>NUCLEOTIDE SEQUENCE</scope>
    <source>
        <strain evidence="15">10406</strain>
    </source>
</reference>
<evidence type="ECO:0000256" key="13">
    <source>
        <dbReference type="RuleBase" id="RU003657"/>
    </source>
</evidence>
<evidence type="ECO:0000256" key="7">
    <source>
        <dbReference type="ARBA" id="ARBA00022490"/>
    </source>
</evidence>
<dbReference type="InterPro" id="IPR023016">
    <property type="entry name" value="HisA/PriA"/>
</dbReference>
<dbReference type="Gene3D" id="3.20.20.70">
    <property type="entry name" value="Aldolase class I"/>
    <property type="match status" value="1"/>
</dbReference>
<dbReference type="Pfam" id="PF00977">
    <property type="entry name" value="His_biosynth"/>
    <property type="match status" value="1"/>
</dbReference>
<dbReference type="Proteomes" id="UP000886857">
    <property type="component" value="Unassembled WGS sequence"/>
</dbReference>
<dbReference type="GO" id="GO:0005737">
    <property type="term" value="C:cytoplasm"/>
    <property type="evidence" value="ECO:0007669"/>
    <property type="project" value="UniProtKB-SubCell"/>
</dbReference>
<evidence type="ECO:0000256" key="14">
    <source>
        <dbReference type="RuleBase" id="RU003658"/>
    </source>
</evidence>
<dbReference type="PANTHER" id="PTHR43090">
    <property type="entry name" value="1-(5-PHOSPHORIBOSYL)-5-[(5-PHOSPHORIBOSYLAMINO)METHYLIDENEAMINO] IMIDAZOLE-4-CARBOXAMIDE ISOMERASE"/>
    <property type="match status" value="1"/>
</dbReference>
<dbReference type="HAMAP" id="MF_01014">
    <property type="entry name" value="HisA"/>
    <property type="match status" value="1"/>
</dbReference>
<evidence type="ECO:0000256" key="11">
    <source>
        <dbReference type="ARBA" id="ARBA00030547"/>
    </source>
</evidence>
<dbReference type="InterPro" id="IPR006062">
    <property type="entry name" value="His_biosynth"/>
</dbReference>
<evidence type="ECO:0000256" key="5">
    <source>
        <dbReference type="ARBA" id="ARBA00012550"/>
    </source>
</evidence>
<evidence type="ECO:0000313" key="16">
    <source>
        <dbReference type="Proteomes" id="UP000886857"/>
    </source>
</evidence>
<evidence type="ECO:0000256" key="3">
    <source>
        <dbReference type="ARBA" id="ARBA00005133"/>
    </source>
</evidence>
<dbReference type="AlphaFoldDB" id="A0A9D1N954"/>
<dbReference type="EC" id="5.3.1.16" evidence="5 12"/>
<protein>
    <recommendedName>
        <fullName evidence="6 12">1-(5-phosphoribosyl)-5-[(5-phosphoribosylamino)methylideneamino] imidazole-4-carboxamide isomerase</fullName>
        <ecNumber evidence="5 12">5.3.1.16</ecNumber>
    </recommendedName>
    <alternativeName>
        <fullName evidence="11 12">Phosphoribosylformimino-5-aminoimidazole carboxamide ribotide isomerase</fullName>
    </alternativeName>
</protein>
<proteinExistence type="inferred from homology"/>
<dbReference type="CDD" id="cd04732">
    <property type="entry name" value="HisA"/>
    <property type="match status" value="1"/>
</dbReference>
<keyword evidence="10 12" id="KW-0413">Isomerase</keyword>
<comment type="caution">
    <text evidence="15">The sequence shown here is derived from an EMBL/GenBank/DDBJ whole genome shotgun (WGS) entry which is preliminary data.</text>
</comment>
<accession>A0A9D1N954</accession>
<evidence type="ECO:0000256" key="1">
    <source>
        <dbReference type="ARBA" id="ARBA00000901"/>
    </source>
</evidence>
<reference evidence="15" key="2">
    <citation type="journal article" date="2021" name="PeerJ">
        <title>Extensive microbial diversity within the chicken gut microbiome revealed by metagenomics and culture.</title>
        <authorList>
            <person name="Gilroy R."/>
            <person name="Ravi A."/>
            <person name="Getino M."/>
            <person name="Pursley I."/>
            <person name="Horton D.L."/>
            <person name="Alikhan N.F."/>
            <person name="Baker D."/>
            <person name="Gharbi K."/>
            <person name="Hall N."/>
            <person name="Watson M."/>
            <person name="Adriaenssens E.M."/>
            <person name="Foster-Nyarko E."/>
            <person name="Jarju S."/>
            <person name="Secka A."/>
            <person name="Antonio M."/>
            <person name="Oren A."/>
            <person name="Chaudhuri R.R."/>
            <person name="La Ragione R."/>
            <person name="Hildebrand F."/>
            <person name="Pallen M.J."/>
        </authorList>
    </citation>
    <scope>NUCLEOTIDE SEQUENCE</scope>
    <source>
        <strain evidence="15">10406</strain>
    </source>
</reference>
<dbReference type="InterPro" id="IPR013785">
    <property type="entry name" value="Aldolase_TIM"/>
</dbReference>
<evidence type="ECO:0000256" key="9">
    <source>
        <dbReference type="ARBA" id="ARBA00023102"/>
    </source>
</evidence>